<dbReference type="GO" id="GO:0009636">
    <property type="term" value="P:response to toxic substance"/>
    <property type="evidence" value="ECO:0007669"/>
    <property type="project" value="TreeGrafter"/>
</dbReference>
<feature type="transmembrane region" description="Helical" evidence="1">
    <location>
        <begin position="6"/>
        <end position="25"/>
    </location>
</feature>
<dbReference type="Pfam" id="PF19124">
    <property type="entry name" value="DUF5808"/>
    <property type="match status" value="1"/>
</dbReference>
<keyword evidence="1" id="KW-1133">Transmembrane helix</keyword>
<keyword evidence="1" id="KW-0472">Membrane</keyword>
<sequence length="377" mass="43490">MWTFSIMMFVILLITGISVGVTPLFSRQSTPFGVSIPAEHQKNSFIESRKKRFAIINIVLGVGLSLPLFIAPFIENQEQSEMFAGIYVTAAILILMIASFTLQLKYRKELLVWKEKQPNQELVKPKIAIDTKYHETLSSVSVSTLLWGQLLIIAMTVGTTLLYYKHIPEQIPLNWDVNFEPNHFVEKSYLTALGLPMLQVMMMPVMIFAYYSFIKSRQKLSSKNPRLSKIKSQLFRRAWGRCVLLITLATQLLITFIHFYSIFTLPFAPEWLMVMTFVYLAIVMGATFYVMLKYGQSGERLKLADEDETEAFYTDAEEDTNWKLGMFYYNKEDPAVFVERRFGIGSTFNMARWQSWLAFGFIILFAIATLVWSVFIS</sequence>
<dbReference type="EMBL" id="CP049889">
    <property type="protein sequence ID" value="QIK50919.1"/>
    <property type="molecule type" value="Genomic_DNA"/>
</dbReference>
<dbReference type="InterPro" id="IPR043831">
    <property type="entry name" value="DUF5808"/>
</dbReference>
<feature type="transmembrane region" description="Helical" evidence="1">
    <location>
        <begin position="145"/>
        <end position="164"/>
    </location>
</feature>
<gene>
    <name evidence="4" type="ORF">G7058_01950</name>
</gene>
<feature type="domain" description="DUF1648" evidence="2">
    <location>
        <begin position="151"/>
        <end position="199"/>
    </location>
</feature>
<feature type="domain" description="DUF5808" evidence="3">
    <location>
        <begin position="331"/>
        <end position="356"/>
    </location>
</feature>
<name>A0A6G7WFD9_9LACT</name>
<keyword evidence="1" id="KW-0812">Transmembrane</keyword>
<dbReference type="Proteomes" id="UP000501830">
    <property type="component" value="Chromosome"/>
</dbReference>
<dbReference type="RefSeq" id="WP_166061960.1">
    <property type="nucleotide sequence ID" value="NZ_CP049889.1"/>
</dbReference>
<organism evidence="4 5">
    <name type="scientific">Jeotgalibaca porci</name>
    <dbReference type="NCBI Taxonomy" id="1868793"/>
    <lineage>
        <taxon>Bacteria</taxon>
        <taxon>Bacillati</taxon>
        <taxon>Bacillota</taxon>
        <taxon>Bacilli</taxon>
        <taxon>Lactobacillales</taxon>
        <taxon>Carnobacteriaceae</taxon>
        <taxon>Jeotgalibaca</taxon>
    </lineage>
</organism>
<feature type="transmembrane region" description="Helical" evidence="1">
    <location>
        <begin position="271"/>
        <end position="292"/>
    </location>
</feature>
<reference evidence="4 5" key="1">
    <citation type="journal article" date="2017" name="Int. J. Syst. Evol. Microbiol.">
        <title>Jeotgalibaca porci sp. nov. and Jeotgalibaca arthritidis sp. nov., isolated from pigs, and emended description of the genus Jeotgalibaca.</title>
        <authorList>
            <person name="Zamora L."/>
            <person name="Perez-Sancho M."/>
            <person name="Dominguez L."/>
            <person name="Fernandez-Garayzabal J.F."/>
            <person name="Vela A.I."/>
        </authorList>
    </citation>
    <scope>NUCLEOTIDE SEQUENCE [LARGE SCALE GENOMIC DNA]</scope>
    <source>
        <strain evidence="4 5">CCUG 69148</strain>
    </source>
</reference>
<feature type="transmembrane region" description="Helical" evidence="1">
    <location>
        <begin position="53"/>
        <end position="74"/>
    </location>
</feature>
<feature type="transmembrane region" description="Helical" evidence="1">
    <location>
        <begin position="189"/>
        <end position="213"/>
    </location>
</feature>
<dbReference type="Pfam" id="PF07853">
    <property type="entry name" value="DUF1648"/>
    <property type="match status" value="1"/>
</dbReference>
<evidence type="ECO:0000313" key="4">
    <source>
        <dbReference type="EMBL" id="QIK50919.1"/>
    </source>
</evidence>
<feature type="transmembrane region" description="Helical" evidence="1">
    <location>
        <begin position="86"/>
        <end position="104"/>
    </location>
</feature>
<evidence type="ECO:0000313" key="5">
    <source>
        <dbReference type="Proteomes" id="UP000501830"/>
    </source>
</evidence>
<evidence type="ECO:0000256" key="1">
    <source>
        <dbReference type="SAM" id="Phobius"/>
    </source>
</evidence>
<feature type="transmembrane region" description="Helical" evidence="1">
    <location>
        <begin position="356"/>
        <end position="376"/>
    </location>
</feature>
<dbReference type="KEGG" id="jpo:G7058_01950"/>
<evidence type="ECO:0000259" key="2">
    <source>
        <dbReference type="Pfam" id="PF07853"/>
    </source>
</evidence>
<dbReference type="GeneID" id="94552022"/>
<feature type="transmembrane region" description="Helical" evidence="1">
    <location>
        <begin position="238"/>
        <end position="259"/>
    </location>
</feature>
<dbReference type="InterPro" id="IPR012867">
    <property type="entry name" value="DUF1648"/>
</dbReference>
<proteinExistence type="predicted"/>
<dbReference type="PANTHER" id="PTHR37810:SF9">
    <property type="entry name" value="MEMBRANE PROTEIN"/>
    <property type="match status" value="1"/>
</dbReference>
<protein>
    <submittedName>
        <fullName evidence="4">DUF1648 domain-containing protein</fullName>
    </submittedName>
</protein>
<accession>A0A6G7WFD9</accession>
<dbReference type="PANTHER" id="PTHR37810">
    <property type="entry name" value="IMMUNITY PROTEIN SDPI"/>
    <property type="match status" value="1"/>
</dbReference>
<keyword evidence="5" id="KW-1185">Reference proteome</keyword>
<evidence type="ECO:0000259" key="3">
    <source>
        <dbReference type="Pfam" id="PF19124"/>
    </source>
</evidence>
<dbReference type="AlphaFoldDB" id="A0A6G7WFD9"/>